<evidence type="ECO:0000256" key="8">
    <source>
        <dbReference type="PIRSR" id="PIRSR001434-2"/>
    </source>
</evidence>
<dbReference type="InterPro" id="IPR015424">
    <property type="entry name" value="PyrdxlP-dep_Trfase"/>
</dbReference>
<dbReference type="InParanoid" id="A0A1E7F093"/>
<evidence type="ECO:0000313" key="12">
    <source>
        <dbReference type="Proteomes" id="UP000095751"/>
    </source>
</evidence>
<dbReference type="InterPro" id="IPR015421">
    <property type="entry name" value="PyrdxlP-dep_Trfase_major"/>
</dbReference>
<dbReference type="Gene3D" id="3.40.640.10">
    <property type="entry name" value="Type I PLP-dependent aspartate aminotransferase-like (Major domain)"/>
    <property type="match status" value="1"/>
</dbReference>
<reference evidence="11 12" key="1">
    <citation type="submission" date="2016-09" db="EMBL/GenBank/DDBJ databases">
        <title>Extensive genetic diversity and differential bi-allelic expression allows diatom success in the polar Southern Ocean.</title>
        <authorList>
            <consortium name="DOE Joint Genome Institute"/>
            <person name="Mock T."/>
            <person name="Otillar R.P."/>
            <person name="Strauss J."/>
            <person name="Dupont C."/>
            <person name="Frickenhaus S."/>
            <person name="Maumus F."/>
            <person name="Mcmullan M."/>
            <person name="Sanges R."/>
            <person name="Schmutz J."/>
            <person name="Toseland A."/>
            <person name="Valas R."/>
            <person name="Veluchamy A."/>
            <person name="Ward B.J."/>
            <person name="Allen A."/>
            <person name="Barry K."/>
            <person name="Falciatore A."/>
            <person name="Ferrante M."/>
            <person name="Fortunato A.E."/>
            <person name="Gloeckner G."/>
            <person name="Gruber A."/>
            <person name="Hipkin R."/>
            <person name="Janech M."/>
            <person name="Kroth P."/>
            <person name="Leese F."/>
            <person name="Lindquist E."/>
            <person name="Lyon B.R."/>
            <person name="Martin J."/>
            <person name="Mayer C."/>
            <person name="Parker M."/>
            <person name="Quesneville H."/>
            <person name="Raymond J."/>
            <person name="Uhlig C."/>
            <person name="Valentin K.U."/>
            <person name="Worden A.Z."/>
            <person name="Armbrust E.V."/>
            <person name="Bowler C."/>
            <person name="Green B."/>
            <person name="Moulton V."/>
            <person name="Van Oosterhout C."/>
            <person name="Grigoriev I."/>
        </authorList>
    </citation>
    <scope>NUCLEOTIDE SEQUENCE [LARGE SCALE GENOMIC DNA]</scope>
    <source>
        <strain evidence="11 12">CCMP1102</strain>
    </source>
</reference>
<dbReference type="PIRSF" id="PIRSF001434">
    <property type="entry name" value="CGS"/>
    <property type="match status" value="1"/>
</dbReference>
<dbReference type="GO" id="GO:0019346">
    <property type="term" value="P:transsulfuration"/>
    <property type="evidence" value="ECO:0007669"/>
    <property type="project" value="InterPro"/>
</dbReference>
<keyword evidence="6" id="KW-0028">Amino-acid biosynthesis</keyword>
<dbReference type="PANTHER" id="PTHR11808">
    <property type="entry name" value="TRANS-SULFURATION ENZYME FAMILY MEMBER"/>
    <property type="match status" value="1"/>
</dbReference>
<dbReference type="InterPro" id="IPR054542">
    <property type="entry name" value="Cys_met_metab_PP"/>
</dbReference>
<dbReference type="GO" id="GO:0030170">
    <property type="term" value="F:pyridoxal phosphate binding"/>
    <property type="evidence" value="ECO:0007669"/>
    <property type="project" value="InterPro"/>
</dbReference>
<evidence type="ECO:0000256" key="7">
    <source>
        <dbReference type="ARBA" id="ARBA00029853"/>
    </source>
</evidence>
<protein>
    <recommendedName>
        <fullName evidence="4">cystathionine gamma-lyase</fullName>
        <ecNumber evidence="4">4.4.1.1</ecNumber>
    </recommendedName>
    <alternativeName>
        <fullName evidence="7">Gamma-cystathionase</fullName>
    </alternativeName>
</protein>
<evidence type="ECO:0000313" key="11">
    <source>
        <dbReference type="EMBL" id="OEU11611.1"/>
    </source>
</evidence>
<evidence type="ECO:0000256" key="1">
    <source>
        <dbReference type="ARBA" id="ARBA00001933"/>
    </source>
</evidence>
<dbReference type="EMBL" id="KV784366">
    <property type="protein sequence ID" value="OEU11611.1"/>
    <property type="molecule type" value="Genomic_DNA"/>
</dbReference>
<dbReference type="KEGG" id="fcy:FRACYDRAFT_192026"/>
<dbReference type="PANTHER" id="PTHR11808:SF15">
    <property type="entry name" value="CYSTATHIONINE GAMMA-LYASE"/>
    <property type="match status" value="1"/>
</dbReference>
<evidence type="ECO:0000256" key="10">
    <source>
        <dbReference type="SAM" id="MobiDB-lite"/>
    </source>
</evidence>
<organism evidence="11 12">
    <name type="scientific">Fragilariopsis cylindrus CCMP1102</name>
    <dbReference type="NCBI Taxonomy" id="635003"/>
    <lineage>
        <taxon>Eukaryota</taxon>
        <taxon>Sar</taxon>
        <taxon>Stramenopiles</taxon>
        <taxon>Ochrophyta</taxon>
        <taxon>Bacillariophyta</taxon>
        <taxon>Bacillariophyceae</taxon>
        <taxon>Bacillariophycidae</taxon>
        <taxon>Bacillariales</taxon>
        <taxon>Bacillariaceae</taxon>
        <taxon>Fragilariopsis</taxon>
    </lineage>
</organism>
<evidence type="ECO:0000256" key="6">
    <source>
        <dbReference type="ARBA" id="ARBA00023192"/>
    </source>
</evidence>
<dbReference type="InterPro" id="IPR000277">
    <property type="entry name" value="Cys/Met-Metab_PyrdxlP-dep_enz"/>
</dbReference>
<dbReference type="GO" id="GO:0019343">
    <property type="term" value="P:cysteine biosynthetic process via cystathionine"/>
    <property type="evidence" value="ECO:0007669"/>
    <property type="project" value="TreeGrafter"/>
</dbReference>
<feature type="modified residue" description="N6-(pyridoxal phosphate)lysine" evidence="8">
    <location>
        <position position="257"/>
    </location>
</feature>
<keyword evidence="5 8" id="KW-0663">Pyridoxal phosphate</keyword>
<keyword evidence="12" id="KW-1185">Reference proteome</keyword>
<dbReference type="Pfam" id="PF01053">
    <property type="entry name" value="Cys_Met_Meta_PP"/>
    <property type="match status" value="1"/>
</dbReference>
<keyword evidence="6" id="KW-0198">Cysteine biosynthesis</keyword>
<dbReference type="EC" id="4.4.1.1" evidence="4"/>
<dbReference type="GO" id="GO:0005737">
    <property type="term" value="C:cytoplasm"/>
    <property type="evidence" value="ECO:0007669"/>
    <property type="project" value="TreeGrafter"/>
</dbReference>
<dbReference type="InterPro" id="IPR015422">
    <property type="entry name" value="PyrdxlP-dep_Trfase_small"/>
</dbReference>
<evidence type="ECO:0000256" key="2">
    <source>
        <dbReference type="ARBA" id="ARBA00005038"/>
    </source>
</evidence>
<accession>A0A1E7F093</accession>
<dbReference type="OrthoDB" id="3512640at2759"/>
<dbReference type="PROSITE" id="PS00868">
    <property type="entry name" value="CYS_MET_METAB_PP"/>
    <property type="match status" value="1"/>
</dbReference>
<name>A0A1E7F093_9STRA</name>
<evidence type="ECO:0000256" key="3">
    <source>
        <dbReference type="ARBA" id="ARBA00009077"/>
    </source>
</evidence>
<comment type="cofactor">
    <cofactor evidence="1 9">
        <name>pyridoxal 5'-phosphate</name>
        <dbReference type="ChEBI" id="CHEBI:597326"/>
    </cofactor>
</comment>
<evidence type="ECO:0000256" key="5">
    <source>
        <dbReference type="ARBA" id="ARBA00022898"/>
    </source>
</evidence>
<comment type="pathway">
    <text evidence="2">Amino-acid biosynthesis; L-cysteine biosynthesis; L-cysteine from L-homocysteine and L-serine: step 2/2.</text>
</comment>
<proteinExistence type="inferred from homology"/>
<dbReference type="AlphaFoldDB" id="A0A1E7F093"/>
<feature type="region of interest" description="Disordered" evidence="10">
    <location>
        <begin position="1"/>
        <end position="42"/>
    </location>
</feature>
<dbReference type="Proteomes" id="UP000095751">
    <property type="component" value="Unassembled WGS sequence"/>
</dbReference>
<evidence type="ECO:0000256" key="9">
    <source>
        <dbReference type="RuleBase" id="RU362118"/>
    </source>
</evidence>
<dbReference type="Gene3D" id="3.90.1150.10">
    <property type="entry name" value="Aspartate Aminotransferase, domain 1"/>
    <property type="match status" value="1"/>
</dbReference>
<gene>
    <name evidence="11" type="ORF">FRACYDRAFT_192026</name>
</gene>
<comment type="similarity">
    <text evidence="3 9">Belongs to the trans-sulfuration enzymes family.</text>
</comment>
<dbReference type="GO" id="GO:0004123">
    <property type="term" value="F:cystathionine gamma-lyase activity"/>
    <property type="evidence" value="ECO:0007669"/>
    <property type="project" value="TreeGrafter"/>
</dbReference>
<dbReference type="SUPFAM" id="SSF53383">
    <property type="entry name" value="PLP-dependent transferases"/>
    <property type="match status" value="1"/>
</dbReference>
<sequence length="459" mass="50323">MATILSHAGITTTSCDNSGEERENHPMSPPLHTATTYTRPPDGIYKDSDSIYARMDNPTRLLLEKNIFDLECTNLLYRYRKNKDDDDDEKKRDNDDNGTRIPLLPLLCTTTTTCYSSGMQAVTSILLAHSSSPTNMTVLIPTDVYHGVRSLLSGVFSRHGIHVRGINMSSSGGNEEDIHNHDHNHDLHNIIVWMETPSNPKCEVVDIKTVCDKVRSVGERWKNVIKITTVVDGTMSSPVLTRPLELGADISFHSGTKYLAGHSDALIGTVTVSPTSHRGRTLHPLIKAVQISSGGVASPWDSWLTLRGMRTLHLRVERQCQSAMKLADYLEEKRIKTTISGVWAVHYPGLPSHPQHDVATKQMNNGYGGVLSFELEDEIAATAFAGAVRIAQRATSLGGTETLIEHRASIEPPDQRTSPPGLLRVSVGLEDVNDLIHDFDTAFAIVKQVLSSSSSSSSG</sequence>
<evidence type="ECO:0000256" key="4">
    <source>
        <dbReference type="ARBA" id="ARBA00012085"/>
    </source>
</evidence>